<organism evidence="2">
    <name type="scientific">Tanacetum cinerariifolium</name>
    <name type="common">Dalmatian daisy</name>
    <name type="synonym">Chrysanthemum cinerariifolium</name>
    <dbReference type="NCBI Taxonomy" id="118510"/>
    <lineage>
        <taxon>Eukaryota</taxon>
        <taxon>Viridiplantae</taxon>
        <taxon>Streptophyta</taxon>
        <taxon>Embryophyta</taxon>
        <taxon>Tracheophyta</taxon>
        <taxon>Spermatophyta</taxon>
        <taxon>Magnoliopsida</taxon>
        <taxon>eudicotyledons</taxon>
        <taxon>Gunneridae</taxon>
        <taxon>Pentapetalae</taxon>
        <taxon>asterids</taxon>
        <taxon>campanulids</taxon>
        <taxon>Asterales</taxon>
        <taxon>Asteraceae</taxon>
        <taxon>Asteroideae</taxon>
        <taxon>Anthemideae</taxon>
        <taxon>Anthemidinae</taxon>
        <taxon>Tanacetum</taxon>
    </lineage>
</organism>
<dbReference type="PANTHER" id="PTHR33127">
    <property type="entry name" value="TRANSMEMBRANE PROTEIN"/>
    <property type="match status" value="1"/>
</dbReference>
<proteinExistence type="predicted"/>
<evidence type="ECO:0000313" key="2">
    <source>
        <dbReference type="EMBL" id="GEU46354.1"/>
    </source>
</evidence>
<dbReference type="AlphaFoldDB" id="A0A6L2KER9"/>
<dbReference type="Pfam" id="PF03478">
    <property type="entry name" value="Beta-prop_KIB1-4"/>
    <property type="match status" value="1"/>
</dbReference>
<accession>A0A6L2KER9</accession>
<protein>
    <recommendedName>
        <fullName evidence="1">KIB1-4 beta-propeller domain-containing protein</fullName>
    </recommendedName>
</protein>
<evidence type="ECO:0000259" key="1">
    <source>
        <dbReference type="Pfam" id="PF03478"/>
    </source>
</evidence>
<reference evidence="2" key="1">
    <citation type="journal article" date="2019" name="Sci. Rep.">
        <title>Draft genome of Tanacetum cinerariifolium, the natural source of mosquito coil.</title>
        <authorList>
            <person name="Yamashiro T."/>
            <person name="Shiraishi A."/>
            <person name="Satake H."/>
            <person name="Nakayama K."/>
        </authorList>
    </citation>
    <scope>NUCLEOTIDE SEQUENCE</scope>
</reference>
<comment type="caution">
    <text evidence="2">The sequence shown here is derived from an EMBL/GenBank/DDBJ whole genome shotgun (WGS) entry which is preliminary data.</text>
</comment>
<feature type="domain" description="KIB1-4 beta-propeller" evidence="1">
    <location>
        <begin position="41"/>
        <end position="201"/>
    </location>
</feature>
<dbReference type="PANTHER" id="PTHR33127:SF5">
    <property type="entry name" value="TRANSMEMBRANE PROTEIN"/>
    <property type="match status" value="1"/>
</dbReference>
<name>A0A6L2KER9_TANCI</name>
<gene>
    <name evidence="2" type="ORF">Tci_018332</name>
</gene>
<sequence length="248" mass="29035">MLVVIIIVELARGMDDMKNVTFLAFRRMFWKGSWISALVLTTSTCLETFCFSAPPPSPDCIVVGYRKRHTLWDGYIHYVARQPTRWREIPMNYGCFDQESLRNSIFHGGCVCLSPKKLLRIFTTSPQEFLVERDQNLLLVIVGEFGESIEVFKLDDYTKQWVKIDGLGRHMIYICGKTCLCIEAKTREMENKIYFPRLRSGNGKIVFYSLETHRYHTFNDRNIEESFGDFFGTKHHLNPHAWIEPSWL</sequence>
<dbReference type="InterPro" id="IPR005174">
    <property type="entry name" value="KIB1-4_b-propeller"/>
</dbReference>
<dbReference type="EMBL" id="BKCJ010002114">
    <property type="protein sequence ID" value="GEU46354.1"/>
    <property type="molecule type" value="Genomic_DNA"/>
</dbReference>